<dbReference type="Pfam" id="PF01551">
    <property type="entry name" value="Peptidase_M23"/>
    <property type="match status" value="1"/>
</dbReference>
<evidence type="ECO:0000313" key="4">
    <source>
        <dbReference type="Proteomes" id="UP000220922"/>
    </source>
</evidence>
<dbReference type="GO" id="GO:0004222">
    <property type="term" value="F:metalloendopeptidase activity"/>
    <property type="evidence" value="ECO:0007669"/>
    <property type="project" value="TreeGrafter"/>
</dbReference>
<dbReference type="InterPro" id="IPR011055">
    <property type="entry name" value="Dup_hybrid_motif"/>
</dbReference>
<reference evidence="3 4" key="1">
    <citation type="submission" date="2016-05" db="EMBL/GenBank/DDBJ databases">
        <authorList>
            <person name="Lavstsen T."/>
            <person name="Jespersen J.S."/>
        </authorList>
    </citation>
    <scope>NUCLEOTIDE SEQUENCE [LARGE SCALE GENOMIC DNA]</scope>
    <source>
        <strain evidence="3 4">B7-9</strain>
    </source>
</reference>
<sequence>MKRLASAAYTLPVTIGLVLTVGLVATLRLPGDRATMSRVAATQATQCLPTIPIDDPAWDEPTARLFTANAPPATSLVNVTSAPAPAASAATTSATSAYPDTLLLYSNGWYGEPLTRAAQELGLELAPDQLQTLERAAMLHGVNTRLLLVMAVLDQAAPAHDEAAWQRWLAVQIARTRAALGPHASTHVHPGDCDADLVVPASHTTELGLALLLSPLAQNSNIAPLQERFLTLYREHFGDPTVDEFVPQQTREPFLIRPFNVPLLSRAYYDHTYPSVDNNKSPNVPGMLDYLGRTTTTYDTHDGDDFGMPIGTPIIAPAGGLLYNRLPSGASDGGLVIVTGQYELVIWHMNAVYIGQPGSQVGVAVTQGQTIGLSGTAGGLPHIHFEVRYGGRQTNPMGWYGGGPDPCPLGPGPGGAYKGCVASVWLWLDQEPPGVSAPTATPSPTRTPAPTMTAEPSPTATSSPTATLEPSPTPSPTATPEPVVQPMLTLSANGVTPGSEILVQGTNFEPYSELWLSINGSDLGIVASLGGGEVELILVTDPSAPEGYYRVEVRASGIVSGETGAAQARAIYKLNSNGATHSVGPGAIIRFAVPPDIVPYTHEPFTWMPLIRR</sequence>
<dbReference type="CDD" id="cd12797">
    <property type="entry name" value="M23_peptidase"/>
    <property type="match status" value="1"/>
</dbReference>
<gene>
    <name evidence="3" type="ORF">A9Q02_13170</name>
</gene>
<dbReference type="InterPro" id="IPR050570">
    <property type="entry name" value="Cell_wall_metabolism_enzyme"/>
</dbReference>
<protein>
    <recommendedName>
        <fullName evidence="2">M23ase beta-sheet core domain-containing protein</fullName>
    </recommendedName>
</protein>
<dbReference type="Proteomes" id="UP000220922">
    <property type="component" value="Unassembled WGS sequence"/>
</dbReference>
<feature type="domain" description="M23ase beta-sheet core" evidence="2">
    <location>
        <begin position="300"/>
        <end position="396"/>
    </location>
</feature>
<comment type="caution">
    <text evidence="3">The sequence shown here is derived from an EMBL/GenBank/DDBJ whole genome shotgun (WGS) entry which is preliminary data.</text>
</comment>
<dbReference type="PANTHER" id="PTHR21666:SF270">
    <property type="entry name" value="MUREIN HYDROLASE ACTIVATOR ENVC"/>
    <property type="match status" value="1"/>
</dbReference>
<dbReference type="EMBL" id="LYXE01000080">
    <property type="protein sequence ID" value="PDV99160.1"/>
    <property type="molecule type" value="Genomic_DNA"/>
</dbReference>
<dbReference type="Gene3D" id="2.70.70.10">
    <property type="entry name" value="Glucose Permease (Domain IIA)"/>
    <property type="match status" value="1"/>
</dbReference>
<proteinExistence type="predicted"/>
<dbReference type="PANTHER" id="PTHR21666">
    <property type="entry name" value="PEPTIDASE-RELATED"/>
    <property type="match status" value="1"/>
</dbReference>
<dbReference type="RefSeq" id="WP_097652288.1">
    <property type="nucleotide sequence ID" value="NZ_LYXE01000080.1"/>
</dbReference>
<keyword evidence="4" id="KW-1185">Reference proteome</keyword>
<accession>A0A2H3KV01</accession>
<feature type="compositionally biased region" description="Low complexity" evidence="1">
    <location>
        <begin position="437"/>
        <end position="470"/>
    </location>
</feature>
<name>A0A2H3KV01_9CHLR</name>
<dbReference type="AlphaFoldDB" id="A0A2H3KV01"/>
<dbReference type="InterPro" id="IPR016047">
    <property type="entry name" value="M23ase_b-sheet_dom"/>
</dbReference>
<evidence type="ECO:0000313" key="3">
    <source>
        <dbReference type="EMBL" id="PDV99160.1"/>
    </source>
</evidence>
<evidence type="ECO:0000256" key="1">
    <source>
        <dbReference type="SAM" id="MobiDB-lite"/>
    </source>
</evidence>
<organism evidence="3 4">
    <name type="scientific">Candidatus Chloroploca asiatica</name>
    <dbReference type="NCBI Taxonomy" id="1506545"/>
    <lineage>
        <taxon>Bacteria</taxon>
        <taxon>Bacillati</taxon>
        <taxon>Chloroflexota</taxon>
        <taxon>Chloroflexia</taxon>
        <taxon>Chloroflexales</taxon>
        <taxon>Chloroflexineae</taxon>
        <taxon>Oscillochloridaceae</taxon>
        <taxon>Candidatus Chloroploca</taxon>
    </lineage>
</organism>
<evidence type="ECO:0000259" key="2">
    <source>
        <dbReference type="Pfam" id="PF01551"/>
    </source>
</evidence>
<dbReference type="SUPFAM" id="SSF51261">
    <property type="entry name" value="Duplicated hybrid motif"/>
    <property type="match status" value="1"/>
</dbReference>
<dbReference type="OrthoDB" id="9805070at2"/>
<feature type="region of interest" description="Disordered" evidence="1">
    <location>
        <begin position="432"/>
        <end position="482"/>
    </location>
</feature>